<evidence type="ECO:0000313" key="3">
    <source>
        <dbReference type="EMBL" id="AAM92805.1"/>
    </source>
</evidence>
<proteinExistence type="predicted"/>
<gene>
    <name evidence="3" type="primary">OSJNBb0086I08.12</name>
</gene>
<keyword evidence="1" id="KW-0175">Coiled coil</keyword>
<dbReference type="AlphaFoldDB" id="Q8LML9"/>
<accession>Q8LML9</accession>
<dbReference type="Proteomes" id="UP000000763">
    <property type="component" value="Chromosome 10"/>
</dbReference>
<feature type="region of interest" description="Disordered" evidence="2">
    <location>
        <begin position="242"/>
        <end position="278"/>
    </location>
</feature>
<feature type="compositionally biased region" description="Basic and acidic residues" evidence="2">
    <location>
        <begin position="315"/>
        <end position="324"/>
    </location>
</feature>
<feature type="compositionally biased region" description="Basic and acidic residues" evidence="2">
    <location>
        <begin position="290"/>
        <end position="301"/>
    </location>
</feature>
<evidence type="ECO:0000313" key="4">
    <source>
        <dbReference type="Proteomes" id="UP000000763"/>
    </source>
</evidence>
<organism evidence="3 4">
    <name type="scientific">Oryza sativa subsp. japonica</name>
    <name type="common">Rice</name>
    <dbReference type="NCBI Taxonomy" id="39947"/>
    <lineage>
        <taxon>Eukaryota</taxon>
        <taxon>Viridiplantae</taxon>
        <taxon>Streptophyta</taxon>
        <taxon>Embryophyta</taxon>
        <taxon>Tracheophyta</taxon>
        <taxon>Spermatophyta</taxon>
        <taxon>Magnoliopsida</taxon>
        <taxon>Liliopsida</taxon>
        <taxon>Poales</taxon>
        <taxon>Poaceae</taxon>
        <taxon>BOP clade</taxon>
        <taxon>Oryzoideae</taxon>
        <taxon>Oryzeae</taxon>
        <taxon>Oryzinae</taxon>
        <taxon>Oryza</taxon>
        <taxon>Oryza sativa</taxon>
    </lineage>
</organism>
<protein>
    <submittedName>
        <fullName evidence="3">Uncharacterized protein</fullName>
    </submittedName>
</protein>
<dbReference type="EMBL" id="AC105746">
    <property type="protein sequence ID" value="AAM92805.1"/>
    <property type="molecule type" value="Genomic_DNA"/>
</dbReference>
<feature type="region of interest" description="Disordered" evidence="2">
    <location>
        <begin position="187"/>
        <end position="206"/>
    </location>
</feature>
<reference evidence="4" key="2">
    <citation type="journal article" date="2008" name="Nucleic Acids Res.">
        <title>The rice annotation project database (RAP-DB): 2008 update.</title>
        <authorList>
            <consortium name="The rice annotation project (RAP)"/>
        </authorList>
    </citation>
    <scope>GENOME REANNOTATION</scope>
    <source>
        <strain evidence="4">cv. Nipponbare</strain>
    </source>
</reference>
<reference evidence="4" key="1">
    <citation type="journal article" date="2005" name="Nature">
        <title>The map-based sequence of the rice genome.</title>
        <authorList>
            <consortium name="International rice genome sequencing project (IRGSP)"/>
            <person name="Matsumoto T."/>
            <person name="Wu J."/>
            <person name="Kanamori H."/>
            <person name="Katayose Y."/>
            <person name="Fujisawa M."/>
            <person name="Namiki N."/>
            <person name="Mizuno H."/>
            <person name="Yamamoto K."/>
            <person name="Antonio B.A."/>
            <person name="Baba T."/>
            <person name="Sakata K."/>
            <person name="Nagamura Y."/>
            <person name="Aoki H."/>
            <person name="Arikawa K."/>
            <person name="Arita K."/>
            <person name="Bito T."/>
            <person name="Chiden Y."/>
            <person name="Fujitsuka N."/>
            <person name="Fukunaka R."/>
            <person name="Hamada M."/>
            <person name="Harada C."/>
            <person name="Hayashi A."/>
            <person name="Hijishita S."/>
            <person name="Honda M."/>
            <person name="Hosokawa S."/>
            <person name="Ichikawa Y."/>
            <person name="Idonuma A."/>
            <person name="Iijima M."/>
            <person name="Ikeda M."/>
            <person name="Ikeno M."/>
            <person name="Ito K."/>
            <person name="Ito S."/>
            <person name="Ito T."/>
            <person name="Ito Y."/>
            <person name="Ito Y."/>
            <person name="Iwabuchi A."/>
            <person name="Kamiya K."/>
            <person name="Karasawa W."/>
            <person name="Kurita K."/>
            <person name="Katagiri S."/>
            <person name="Kikuta A."/>
            <person name="Kobayashi H."/>
            <person name="Kobayashi N."/>
            <person name="Machita K."/>
            <person name="Maehara T."/>
            <person name="Masukawa M."/>
            <person name="Mizubayashi T."/>
            <person name="Mukai Y."/>
            <person name="Nagasaki H."/>
            <person name="Nagata Y."/>
            <person name="Naito S."/>
            <person name="Nakashima M."/>
            <person name="Nakama Y."/>
            <person name="Nakamichi Y."/>
            <person name="Nakamura M."/>
            <person name="Meguro A."/>
            <person name="Negishi M."/>
            <person name="Ohta I."/>
            <person name="Ohta T."/>
            <person name="Okamoto M."/>
            <person name="Ono N."/>
            <person name="Saji S."/>
            <person name="Sakaguchi M."/>
            <person name="Sakai K."/>
            <person name="Shibata M."/>
            <person name="Shimokawa T."/>
            <person name="Song J."/>
            <person name="Takazaki Y."/>
            <person name="Terasawa K."/>
            <person name="Tsugane M."/>
            <person name="Tsuji K."/>
            <person name="Ueda S."/>
            <person name="Waki K."/>
            <person name="Yamagata H."/>
            <person name="Yamamoto M."/>
            <person name="Yamamoto S."/>
            <person name="Yamane H."/>
            <person name="Yoshiki S."/>
            <person name="Yoshihara R."/>
            <person name="Yukawa K."/>
            <person name="Zhong H."/>
            <person name="Yano M."/>
            <person name="Yuan Q."/>
            <person name="Ouyang S."/>
            <person name="Liu J."/>
            <person name="Jones K.M."/>
            <person name="Gansberger K."/>
            <person name="Moffat K."/>
            <person name="Hill J."/>
            <person name="Bera J."/>
            <person name="Fadrosh D."/>
            <person name="Jin S."/>
            <person name="Johri S."/>
            <person name="Kim M."/>
            <person name="Overton L."/>
            <person name="Reardon M."/>
            <person name="Tsitrin T."/>
            <person name="Vuong H."/>
            <person name="Weaver B."/>
            <person name="Ciecko A."/>
            <person name="Tallon L."/>
            <person name="Jackson J."/>
            <person name="Pai G."/>
            <person name="Aken S.V."/>
            <person name="Utterback T."/>
            <person name="Reidmuller S."/>
            <person name="Feldblyum T."/>
            <person name="Hsiao J."/>
            <person name="Zismann V."/>
            <person name="Iobst S."/>
            <person name="de Vazeille A.R."/>
            <person name="Buell C.R."/>
            <person name="Ying K."/>
            <person name="Li Y."/>
            <person name="Lu T."/>
            <person name="Huang Y."/>
            <person name="Zhao Q."/>
            <person name="Feng Q."/>
            <person name="Zhang L."/>
            <person name="Zhu J."/>
            <person name="Weng Q."/>
            <person name="Mu J."/>
            <person name="Lu Y."/>
            <person name="Fan D."/>
            <person name="Liu Y."/>
            <person name="Guan J."/>
            <person name="Zhang Y."/>
            <person name="Yu S."/>
            <person name="Liu X."/>
            <person name="Zhang Y."/>
            <person name="Hong G."/>
            <person name="Han B."/>
            <person name="Choisne N."/>
            <person name="Demange N."/>
            <person name="Orjeda G."/>
            <person name="Samain S."/>
            <person name="Cattolico L."/>
            <person name="Pelletier E."/>
            <person name="Couloux A."/>
            <person name="Segurens B."/>
            <person name="Wincker P."/>
            <person name="D'Hont A."/>
            <person name="Scarpelli C."/>
            <person name="Weissenbach J."/>
            <person name="Salanoubat M."/>
            <person name="Quetier F."/>
            <person name="Yu Y."/>
            <person name="Kim H.R."/>
            <person name="Rambo T."/>
            <person name="Currie J."/>
            <person name="Collura K."/>
            <person name="Luo M."/>
            <person name="Yang T."/>
            <person name="Ammiraju J.S.S."/>
            <person name="Engler F."/>
            <person name="Soderlund C."/>
            <person name="Wing R.A."/>
            <person name="Palmer L.E."/>
            <person name="de la Bastide M."/>
            <person name="Spiegel L."/>
            <person name="Nascimento L."/>
            <person name="Zutavern T."/>
            <person name="O'Shaughnessy A."/>
            <person name="Dike S."/>
            <person name="Dedhia N."/>
            <person name="Preston R."/>
            <person name="Balija V."/>
            <person name="McCombie W.R."/>
            <person name="Chow T."/>
            <person name="Chen H."/>
            <person name="Chung M."/>
            <person name="Chen C."/>
            <person name="Shaw J."/>
            <person name="Wu H."/>
            <person name="Hsiao K."/>
            <person name="Chao Y."/>
            <person name="Chu M."/>
            <person name="Cheng C."/>
            <person name="Hour A."/>
            <person name="Lee P."/>
            <person name="Lin S."/>
            <person name="Lin Y."/>
            <person name="Liou J."/>
            <person name="Liu S."/>
            <person name="Hsing Y."/>
            <person name="Raghuvanshi S."/>
            <person name="Mohanty A."/>
            <person name="Bharti A.K."/>
            <person name="Gaur A."/>
            <person name="Gupta V."/>
            <person name="Kumar D."/>
            <person name="Ravi V."/>
            <person name="Vij S."/>
            <person name="Kapur A."/>
            <person name="Khurana P."/>
            <person name="Khurana P."/>
            <person name="Khurana J.P."/>
            <person name="Tyagi A.K."/>
            <person name="Gaikwad K."/>
            <person name="Singh A."/>
            <person name="Dalal V."/>
            <person name="Srivastava S."/>
            <person name="Dixit A."/>
            <person name="Pal A.K."/>
            <person name="Ghazi I.A."/>
            <person name="Yadav M."/>
            <person name="Pandit A."/>
            <person name="Bhargava A."/>
            <person name="Sureshbabu K."/>
            <person name="Batra K."/>
            <person name="Sharma T.R."/>
            <person name="Mohapatra T."/>
            <person name="Singh N.K."/>
            <person name="Messing J."/>
            <person name="Nelson A.B."/>
            <person name="Fuks G."/>
            <person name="Kavchok S."/>
            <person name="Keizer G."/>
            <person name="Linton E."/>
            <person name="Llaca V."/>
            <person name="Song R."/>
            <person name="Tanyolac B."/>
            <person name="Young S."/>
            <person name="Ho-Il K."/>
            <person name="Hahn J.H."/>
            <person name="Sangsakoo G."/>
            <person name="Vanavichit A."/>
            <person name="de Mattos Luiz.A.T."/>
            <person name="Zimmer P.D."/>
            <person name="Malone G."/>
            <person name="Dellagostin O."/>
            <person name="de Oliveira A.C."/>
            <person name="Bevan M."/>
            <person name="Bancroft I."/>
            <person name="Minx P."/>
            <person name="Cordum H."/>
            <person name="Wilson R."/>
            <person name="Cheng Z."/>
            <person name="Jin W."/>
            <person name="Jiang J."/>
            <person name="Leong S.A."/>
            <person name="Iwama H."/>
            <person name="Gojobori T."/>
            <person name="Itoh T."/>
            <person name="Niimura Y."/>
            <person name="Fujii Y."/>
            <person name="Habara T."/>
            <person name="Sakai H."/>
            <person name="Sato Y."/>
            <person name="Wilson G."/>
            <person name="Kumar K."/>
            <person name="McCouch S."/>
            <person name="Juretic N."/>
            <person name="Hoen D."/>
            <person name="Wright S."/>
            <person name="Bruskiewich R."/>
            <person name="Bureau T."/>
            <person name="Miyao A."/>
            <person name="Hirochika H."/>
            <person name="Nishikawa T."/>
            <person name="Kadowaki K."/>
            <person name="Sugiura M."/>
            <person name="Burr B."/>
            <person name="Sasaki T."/>
        </authorList>
    </citation>
    <scope>NUCLEOTIDE SEQUENCE [LARGE SCALE GENOMIC DNA]</scope>
    <source>
        <strain evidence="4">cv. Nipponbare</strain>
    </source>
</reference>
<evidence type="ECO:0000256" key="1">
    <source>
        <dbReference type="SAM" id="Coils"/>
    </source>
</evidence>
<feature type="coiled-coil region" evidence="1">
    <location>
        <begin position="127"/>
        <end position="161"/>
    </location>
</feature>
<name>Q8LML9_ORYSJ</name>
<feature type="region of interest" description="Disordered" evidence="2">
    <location>
        <begin position="290"/>
        <end position="324"/>
    </location>
</feature>
<sequence length="324" mass="36843">MENPNGYAQQLKYLLQQVGYFQEPVYCCERITQGSLEIWKVKIFLRYQGDGEEVLTFQIRHPRITLAAAIRDVFREALLRLCGISIPLDVANSFGMHPYREEDDSRCRLRLTGEPEGSRCTLLSELAHTTENAYEQALEELDELRDRYADLESRYRRLAQEHTTLLLCKVFTIARYIESGRMGRIRRKRTLRHNRSSALANGSATRHLHRWNSSPLHLDLRHLRPRPPAKIWMREISEAMARSSKGDSGASSALPLPSRRRSLRPSSRPPPVASFAVGGCQWGGAVADKGDVEAQGSERRRIVGTTSQRSTRAPIESRGHVVVL</sequence>
<evidence type="ECO:0000256" key="2">
    <source>
        <dbReference type="SAM" id="MobiDB-lite"/>
    </source>
</evidence>